<dbReference type="InterPro" id="IPR043385">
    <property type="entry name" value="GARRE1"/>
</dbReference>
<evidence type="ECO:0000313" key="4">
    <source>
        <dbReference type="Proteomes" id="UP001335648"/>
    </source>
</evidence>
<proteinExistence type="predicted"/>
<dbReference type="PANTHER" id="PTHR15703">
    <property type="entry name" value="RIKEN CDNA 4931406P16 GENE"/>
    <property type="match status" value="1"/>
</dbReference>
<dbReference type="Proteomes" id="UP001335648">
    <property type="component" value="Unassembled WGS sequence"/>
</dbReference>
<dbReference type="GO" id="GO:1905762">
    <property type="term" value="F:CCR4-NOT complex binding"/>
    <property type="evidence" value="ECO:0007669"/>
    <property type="project" value="TreeGrafter"/>
</dbReference>
<feature type="domain" description="DUF4745" evidence="2">
    <location>
        <begin position="63"/>
        <end position="181"/>
    </location>
</feature>
<evidence type="ECO:0000256" key="1">
    <source>
        <dbReference type="SAM" id="MobiDB-lite"/>
    </source>
</evidence>
<dbReference type="Pfam" id="PF15923">
    <property type="entry name" value="DUF4745"/>
    <property type="match status" value="1"/>
</dbReference>
<comment type="caution">
    <text evidence="3">The sequence shown here is derived from an EMBL/GenBank/DDBJ whole genome shotgun (WGS) entry which is preliminary data.</text>
</comment>
<sequence>MDYKRRFLLGGSKQKVQQQHQQYQMPELSRTLSASLASSCSAPSPLGGGGGMPGSCHPPPSGTTTAVADIQQGISKYLDALNVFCRASAFLTDLFSSVFRNSHYSKAAMQLKDVQEHVMEAASRLTAAIKPEIAKMLMELSAGAANFKDQNDFSLQDVEVLGRCFLTVMQVHFQFLSQALQKVQPVAQSCLAEALAQAQERSANARSQSSDLGPLTELEEASRLWKGAAQAMSRLRERGRDGCLAGLQVQHLFCSNNTNIP</sequence>
<protein>
    <recommendedName>
        <fullName evidence="2">DUF4745 domain-containing protein</fullName>
    </recommendedName>
</protein>
<dbReference type="InterPro" id="IPR031813">
    <property type="entry name" value="DUF4745"/>
</dbReference>
<gene>
    <name evidence="3" type="ORF">CesoFtcFv8_000576</name>
</gene>
<dbReference type="PANTHER" id="PTHR15703:SF3">
    <property type="entry name" value="GRANULE ASSOCIATED RAC AND RHOG EFFECTOR PROTEIN 1"/>
    <property type="match status" value="1"/>
</dbReference>
<keyword evidence="4" id="KW-1185">Reference proteome</keyword>
<evidence type="ECO:0000259" key="2">
    <source>
        <dbReference type="Pfam" id="PF15923"/>
    </source>
</evidence>
<reference evidence="3 4" key="1">
    <citation type="journal article" date="2023" name="Mol. Biol. Evol.">
        <title>Genomics of Secondarily Temperate Adaptation in the Only Non-Antarctic Icefish.</title>
        <authorList>
            <person name="Rivera-Colon A.G."/>
            <person name="Rayamajhi N."/>
            <person name="Minhas B.F."/>
            <person name="Madrigal G."/>
            <person name="Bilyk K.T."/>
            <person name="Yoon V."/>
            <person name="Hune M."/>
            <person name="Gregory S."/>
            <person name="Cheng C.H.C."/>
            <person name="Catchen J.M."/>
        </authorList>
    </citation>
    <scope>NUCLEOTIDE SEQUENCE [LARGE SCALE GENOMIC DNA]</scope>
    <source>
        <strain evidence="3">JC2023a</strain>
    </source>
</reference>
<dbReference type="GO" id="GO:0016601">
    <property type="term" value="P:Rac protein signal transduction"/>
    <property type="evidence" value="ECO:0007669"/>
    <property type="project" value="TreeGrafter"/>
</dbReference>
<dbReference type="AlphaFoldDB" id="A0AAN8D307"/>
<organism evidence="3 4">
    <name type="scientific">Champsocephalus esox</name>
    <name type="common">pike icefish</name>
    <dbReference type="NCBI Taxonomy" id="159716"/>
    <lineage>
        <taxon>Eukaryota</taxon>
        <taxon>Metazoa</taxon>
        <taxon>Chordata</taxon>
        <taxon>Craniata</taxon>
        <taxon>Vertebrata</taxon>
        <taxon>Euteleostomi</taxon>
        <taxon>Actinopterygii</taxon>
        <taxon>Neopterygii</taxon>
        <taxon>Teleostei</taxon>
        <taxon>Neoteleostei</taxon>
        <taxon>Acanthomorphata</taxon>
        <taxon>Eupercaria</taxon>
        <taxon>Perciformes</taxon>
        <taxon>Notothenioidei</taxon>
        <taxon>Channichthyidae</taxon>
        <taxon>Champsocephalus</taxon>
    </lineage>
</organism>
<name>A0AAN8D307_9TELE</name>
<feature type="region of interest" description="Disordered" evidence="1">
    <location>
        <begin position="39"/>
        <end position="64"/>
    </location>
</feature>
<accession>A0AAN8D307</accession>
<dbReference type="EMBL" id="JAULUE010002046">
    <property type="protein sequence ID" value="KAK5914937.1"/>
    <property type="molecule type" value="Genomic_DNA"/>
</dbReference>
<evidence type="ECO:0000313" key="3">
    <source>
        <dbReference type="EMBL" id="KAK5914937.1"/>
    </source>
</evidence>